<name>A0A411HLQ4_9GAMM</name>
<accession>A0A411HLQ4</accession>
<dbReference type="RefSeq" id="WP_165371624.1">
    <property type="nucleotide sequence ID" value="NZ_CP035704.1"/>
</dbReference>
<dbReference type="InterPro" id="IPR012334">
    <property type="entry name" value="Pectin_lyas_fold"/>
</dbReference>
<feature type="chain" id="PRO_5019180053" evidence="1">
    <location>
        <begin position="27"/>
        <end position="823"/>
    </location>
</feature>
<dbReference type="InterPro" id="IPR006626">
    <property type="entry name" value="PbH1"/>
</dbReference>
<keyword evidence="1" id="KW-0732">Signal</keyword>
<dbReference type="Gene3D" id="2.160.20.10">
    <property type="entry name" value="Single-stranded right-handed beta-helix, Pectin lyase-like"/>
    <property type="match status" value="2"/>
</dbReference>
<feature type="signal peptide" evidence="1">
    <location>
        <begin position="1"/>
        <end position="26"/>
    </location>
</feature>
<evidence type="ECO:0000313" key="2">
    <source>
        <dbReference type="EMBL" id="QBB71456.1"/>
    </source>
</evidence>
<dbReference type="SMART" id="SM00710">
    <property type="entry name" value="PbH1"/>
    <property type="match status" value="9"/>
</dbReference>
<proteinExistence type="predicted"/>
<gene>
    <name evidence="2" type="ORF">ELE36_14420</name>
</gene>
<dbReference type="EMBL" id="CP035704">
    <property type="protein sequence ID" value="QBB71456.1"/>
    <property type="molecule type" value="Genomic_DNA"/>
</dbReference>
<evidence type="ECO:0000313" key="3">
    <source>
        <dbReference type="Proteomes" id="UP000291562"/>
    </source>
</evidence>
<dbReference type="Proteomes" id="UP000291562">
    <property type="component" value="Chromosome"/>
</dbReference>
<dbReference type="AlphaFoldDB" id="A0A411HLQ4"/>
<dbReference type="KEGG" id="xbc:ELE36_14420"/>
<organism evidence="2 3">
    <name type="scientific">Pseudolysobacter antarcticus</name>
    <dbReference type="NCBI Taxonomy" id="2511995"/>
    <lineage>
        <taxon>Bacteria</taxon>
        <taxon>Pseudomonadati</taxon>
        <taxon>Pseudomonadota</taxon>
        <taxon>Gammaproteobacteria</taxon>
        <taxon>Lysobacterales</taxon>
        <taxon>Rhodanobacteraceae</taxon>
        <taxon>Pseudolysobacter</taxon>
    </lineage>
</organism>
<keyword evidence="3" id="KW-1185">Reference proteome</keyword>
<evidence type="ECO:0000256" key="1">
    <source>
        <dbReference type="SAM" id="SignalP"/>
    </source>
</evidence>
<dbReference type="InterPro" id="IPR011050">
    <property type="entry name" value="Pectin_lyase_fold/virulence"/>
</dbReference>
<sequence length="823" mass="85085">MRSKMKLTVILLLLVASTILPLFASATTVCVNSVATLQNAIATWKGLSSGDMTIHIVQGNYPITMNGYTEPNGNATLSLLGGYTANCANRVVNPTNTVIDGQNSANVMFQISAENDVTVEGISFVGLRYGFVLFFDDFENGSGYTFTVRFNIFRDAQVDSSTTKTSAGVYIHGAPDSGGVNIYFQNNLVYDIAVYGVYTSTVPSVAIDSREDGFLAIGSNTIVANNTPMWVDFYEPGSGAAILENNIIYNGTATALDVSHSDAGPYARYNILGPVMGALSANVANLGADPLFVDINSHDYHLSNNSLAVNSGGPAVGIPGGYPSHDLDDKTRVVGSQIDRGAYESAFDDLNNITVTTAIDNGSNSSPTVGSLRWAIKGANANSGDSKISFSIPCPTLINISGPLLPDITTAVTIDGYTNSGATKNTSYASFNANLCVYLNGENSAGYGLHTSGSGTLTVRGLGFVGFTDAAVRLEGGAGNYVNGNQFGDVAFTVNNHDAVRITGASGHALIGGYDDPSVVNLIAGCSDFGIYIDNSSGGSSVANNLIGLGTNGVSANGNGNGVFIYNSPNNTLLYNYIVNSSGYGVEIAGFGTVSNNVVQSNVIGINPAGQEAGNAGGGVVIQGSYATNNIIGAPLNATYGGNTIAYNGGPGVWASASAGVGNRILANSIYSNGGLAIDLGTAGATANDTFDNDSGANDLQNYPVMSNAFRTVNQGEVLQGVLDSFNGNGAGFRLDFYYSSSCTGIGTPARGDTEVYLGTTAVYTDINGHAAYWVKLPLPFITTLGYVSATATAPDGSTSEIGECKLESKDLIFRSTFEGGGF</sequence>
<dbReference type="SUPFAM" id="SSF51126">
    <property type="entry name" value="Pectin lyase-like"/>
    <property type="match status" value="2"/>
</dbReference>
<protein>
    <submittedName>
        <fullName evidence="2">Right-handed parallel beta-helix repeat-containing protein</fullName>
    </submittedName>
</protein>
<reference evidence="2 3" key="1">
    <citation type="submission" date="2019-01" db="EMBL/GenBank/DDBJ databases">
        <title>Pseudolysobacter antarctica gen. nov., sp. nov., isolated from Fildes Peninsula, Antarctica.</title>
        <authorList>
            <person name="Wei Z."/>
            <person name="Peng F."/>
        </authorList>
    </citation>
    <scope>NUCLEOTIDE SEQUENCE [LARGE SCALE GENOMIC DNA]</scope>
    <source>
        <strain evidence="2 3">AQ6-296</strain>
    </source>
</reference>